<dbReference type="Proteomes" id="UP001433508">
    <property type="component" value="Unassembled WGS sequence"/>
</dbReference>
<name>A0ACC3SSB0_LIPKO</name>
<evidence type="ECO:0000313" key="2">
    <source>
        <dbReference type="Proteomes" id="UP001433508"/>
    </source>
</evidence>
<organism evidence="1 2">
    <name type="scientific">Lipomyces kononenkoae</name>
    <name type="common">Yeast</name>
    <dbReference type="NCBI Taxonomy" id="34357"/>
    <lineage>
        <taxon>Eukaryota</taxon>
        <taxon>Fungi</taxon>
        <taxon>Dikarya</taxon>
        <taxon>Ascomycota</taxon>
        <taxon>Saccharomycotina</taxon>
        <taxon>Lipomycetes</taxon>
        <taxon>Lipomycetales</taxon>
        <taxon>Lipomycetaceae</taxon>
        <taxon>Lipomyces</taxon>
    </lineage>
</organism>
<sequence>MWWCGYDFCGMMVLLLGLVLMHHTSDNYATSWARRVGGWKRRTRSYSDKLQAWRRKLPR</sequence>
<dbReference type="EMBL" id="MU971467">
    <property type="protein sequence ID" value="KAK9234538.1"/>
    <property type="molecule type" value="Genomic_DNA"/>
</dbReference>
<protein>
    <submittedName>
        <fullName evidence="1">Uncharacterized protein</fullName>
    </submittedName>
</protein>
<gene>
    <name evidence="1" type="ORF">V1525DRAFT_435515</name>
</gene>
<evidence type="ECO:0000313" key="1">
    <source>
        <dbReference type="EMBL" id="KAK9234538.1"/>
    </source>
</evidence>
<proteinExistence type="predicted"/>
<keyword evidence="2" id="KW-1185">Reference proteome</keyword>
<reference evidence="2" key="1">
    <citation type="journal article" date="2024" name="Front. Bioeng. Biotechnol.">
        <title>Genome-scale model development and genomic sequencing of the oleaginous clade Lipomyces.</title>
        <authorList>
            <person name="Czajka J.J."/>
            <person name="Han Y."/>
            <person name="Kim J."/>
            <person name="Mondo S.J."/>
            <person name="Hofstad B.A."/>
            <person name="Robles A."/>
            <person name="Haridas S."/>
            <person name="Riley R."/>
            <person name="LaButti K."/>
            <person name="Pangilinan J."/>
            <person name="Andreopoulos W."/>
            <person name="Lipzen A."/>
            <person name="Yan J."/>
            <person name="Wang M."/>
            <person name="Ng V."/>
            <person name="Grigoriev I.V."/>
            <person name="Spatafora J.W."/>
            <person name="Magnuson J.K."/>
            <person name="Baker S.E."/>
            <person name="Pomraning K.R."/>
        </authorList>
    </citation>
    <scope>NUCLEOTIDE SEQUENCE [LARGE SCALE GENOMIC DNA]</scope>
    <source>
        <strain evidence="2">CBS 7786</strain>
    </source>
</reference>
<comment type="caution">
    <text evidence="1">The sequence shown here is derived from an EMBL/GenBank/DDBJ whole genome shotgun (WGS) entry which is preliminary data.</text>
</comment>
<accession>A0ACC3SSB0</accession>